<comment type="caution">
    <text evidence="2">The sequence shown here is derived from an EMBL/GenBank/DDBJ whole genome shotgun (WGS) entry which is preliminary data.</text>
</comment>
<evidence type="ECO:0000256" key="1">
    <source>
        <dbReference type="SAM" id="MobiDB-lite"/>
    </source>
</evidence>
<feature type="region of interest" description="Disordered" evidence="1">
    <location>
        <begin position="1"/>
        <end position="49"/>
    </location>
</feature>
<protein>
    <submittedName>
        <fullName evidence="2">Uncharacterized protein</fullName>
    </submittedName>
</protein>
<gene>
    <name evidence="2" type="ORF">FGO68_gene9796</name>
</gene>
<evidence type="ECO:0000313" key="2">
    <source>
        <dbReference type="EMBL" id="TNV83041.1"/>
    </source>
</evidence>
<feature type="compositionally biased region" description="Basic and acidic residues" evidence="1">
    <location>
        <begin position="8"/>
        <end position="21"/>
    </location>
</feature>
<reference evidence="2" key="1">
    <citation type="submission" date="2019-06" db="EMBL/GenBank/DDBJ databases">
        <authorList>
            <person name="Zheng W."/>
        </authorList>
    </citation>
    <scope>NUCLEOTIDE SEQUENCE</scope>
    <source>
        <strain evidence="2">QDHG01</strain>
    </source>
</reference>
<dbReference type="EMBL" id="RRYP01004232">
    <property type="protein sequence ID" value="TNV83041.1"/>
    <property type="molecule type" value="Genomic_DNA"/>
</dbReference>
<dbReference type="AlphaFoldDB" id="A0A8J8NWD3"/>
<evidence type="ECO:0000313" key="3">
    <source>
        <dbReference type="Proteomes" id="UP000785679"/>
    </source>
</evidence>
<dbReference type="Proteomes" id="UP000785679">
    <property type="component" value="Unassembled WGS sequence"/>
</dbReference>
<keyword evidence="3" id="KW-1185">Reference proteome</keyword>
<name>A0A8J8NWD3_HALGN</name>
<organism evidence="2 3">
    <name type="scientific">Halteria grandinella</name>
    <dbReference type="NCBI Taxonomy" id="5974"/>
    <lineage>
        <taxon>Eukaryota</taxon>
        <taxon>Sar</taxon>
        <taxon>Alveolata</taxon>
        <taxon>Ciliophora</taxon>
        <taxon>Intramacronucleata</taxon>
        <taxon>Spirotrichea</taxon>
        <taxon>Stichotrichia</taxon>
        <taxon>Sporadotrichida</taxon>
        <taxon>Halteriidae</taxon>
        <taxon>Halteria</taxon>
    </lineage>
</organism>
<proteinExistence type="predicted"/>
<sequence>MGALLSKQQKEETHQQHDAMQKSRTLRSMPNKARSLDSDGMYDGSNNLSSKSRRAFMMSMNPLVVMRKTIMEETQSYLAQSISQINGKRKQILESMKSLQLLMEQSLPAKDLEIQKHLDNLCNLKQQILKLDPNKESMNDLFSAPQTPIRQQQPHFYSVSGPKEDFKGQRFLFDTESDEANLSSRNILRPLSFSQIDGQHFGSQQGLIFQIESKVKKIYESFEVMVITKEIELEMQQAREDFSIVSAELKMLDGFLHSEKNYQKHINEILRAKLDNLYVYLQDSDCSLLENIQQALLLYYKIRPAIMIEYYQSLLNKLVQVQEQLKRFQQYIKLLDELIEMTEETFAKHLLELTKANIEQKQITDVTVEFKLSIEKIDSKIEESQEKITILCSALIEIFQGNQQNYHDKSNQIDSSLLELTKIQAHLFTTLTPYLTQAYFLIEKLKSLALYPRQGEIIDQLIELNQQVATDLTSLQINATQCINIEEKLLSIQESYYDAEDEKGFLDEKEVKEYYSQILSLMMELSGEFIKKELHLVQLQMNDYNFALPEGIQKFQEILKVAKVLTQQFEIAKNQLIKPIINSIRQRPILVEHEAYQELAINISEFQKLQSPFIVEICKSLNTSMHVTLRNALTERSEEDVLLDDINCLTPILDHLNMTVDFLQPIMISLKDQLGHSASLNESLHTSFERHTIQLCPLILSESTSLFDQLLLDVLNQQLSVLDAKGWHVDFPVFRRLTASHDCAIYELESQTTLDPVAKVKIKVIEVDDKNRYKLCVKQRCGAYLFAERMGEYFSELSLGSKFGFNINTSG</sequence>
<accession>A0A8J8NWD3</accession>